<evidence type="ECO:0000256" key="3">
    <source>
        <dbReference type="ARBA" id="ARBA00004613"/>
    </source>
</evidence>
<keyword evidence="5 8" id="KW-0732">Signal</keyword>
<evidence type="ECO:0008006" key="11">
    <source>
        <dbReference type="Google" id="ProtNLM"/>
    </source>
</evidence>
<proteinExistence type="predicted"/>
<dbReference type="InterPro" id="IPR011050">
    <property type="entry name" value="Pectin_lyase_fold/virulence"/>
</dbReference>
<reference evidence="9 10" key="1">
    <citation type="journal article" date="2024" name="Nat. Commun.">
        <title>Phylogenomics reveals the evolutionary origins of lichenization in chlorophyte algae.</title>
        <authorList>
            <person name="Puginier C."/>
            <person name="Libourel C."/>
            <person name="Otte J."/>
            <person name="Skaloud P."/>
            <person name="Haon M."/>
            <person name="Grisel S."/>
            <person name="Petersen M."/>
            <person name="Berrin J.G."/>
            <person name="Delaux P.M."/>
            <person name="Dal Grande F."/>
            <person name="Keller J."/>
        </authorList>
    </citation>
    <scope>NUCLEOTIDE SEQUENCE [LARGE SCALE GENOMIC DNA]</scope>
    <source>
        <strain evidence="9 10">SAG 2036</strain>
    </source>
</reference>
<dbReference type="Gene3D" id="2.160.20.10">
    <property type="entry name" value="Single-stranded right-handed beta-helix, Pectin lyase-like"/>
    <property type="match status" value="1"/>
</dbReference>
<dbReference type="NCBIfam" id="TIGR01376">
    <property type="entry name" value="POMP_repeat"/>
    <property type="match status" value="1"/>
</dbReference>
<sequence length="472" mass="48055">MLALVCISAVTSCASSAADQSFTSQQPESAISSSQQVLSQLPQGAGGNRATCVFEISGAGSQTSDSEGIVVAASISDSPPSSPTASQSGLVAASISCSADASVSMTGGTAYESFAKSWTGVTFKTQTNIAAMTLQIQDINLLIIDSSFSDLTGAAQGSLILDGVDALFSNVTFANNQQSGAGAILATDSNLTFQECAFINNTGSQTGAVSLTGGTLEINDTMFVGNNGPQGGAVRTQNTTTVLVTDSTFEQNNATNGGGLYFNNCTESSVTNTNMNYNNATQQGGAIYEVGCPGQVRDSGFKHNRAANGAVLLDSASQYVVMDCNFTSNSASKGGAALQLQSAKKPGVRVGGNIFRTNVGNKGAGLFLSDIAGIVADNYFIGNKAVAFGGGMFRSTSQGTIGNNTFSQNYASKLGGAIYDAESAGNILQNIFSNNRAAEAIDIYRTGCSGSLVNNTGLTSSDVVQVNPQSGS</sequence>
<evidence type="ECO:0000256" key="6">
    <source>
        <dbReference type="ARBA" id="ARBA00023136"/>
    </source>
</evidence>
<evidence type="ECO:0000256" key="2">
    <source>
        <dbReference type="ARBA" id="ARBA00004442"/>
    </source>
</evidence>
<gene>
    <name evidence="9" type="ORF">WJX73_000003</name>
</gene>
<dbReference type="AlphaFoldDB" id="A0AAW1PGN3"/>
<organism evidence="9 10">
    <name type="scientific">Symbiochloris irregularis</name>
    <dbReference type="NCBI Taxonomy" id="706552"/>
    <lineage>
        <taxon>Eukaryota</taxon>
        <taxon>Viridiplantae</taxon>
        <taxon>Chlorophyta</taxon>
        <taxon>core chlorophytes</taxon>
        <taxon>Trebouxiophyceae</taxon>
        <taxon>Trebouxiales</taxon>
        <taxon>Trebouxiaceae</taxon>
        <taxon>Symbiochloris</taxon>
    </lineage>
</organism>
<feature type="chain" id="PRO_5043452563" description="Right handed beta helix domain-containing protein" evidence="8">
    <location>
        <begin position="17"/>
        <end position="472"/>
    </location>
</feature>
<dbReference type="PANTHER" id="PTHR11319:SF35">
    <property type="entry name" value="OUTER MEMBRANE PROTEIN PMPC-RELATED"/>
    <property type="match status" value="1"/>
</dbReference>
<accession>A0AAW1PGN3</accession>
<evidence type="ECO:0000256" key="1">
    <source>
        <dbReference type="ARBA" id="ARBA00004196"/>
    </source>
</evidence>
<dbReference type="InterPro" id="IPR012334">
    <property type="entry name" value="Pectin_lyas_fold"/>
</dbReference>
<dbReference type="InterPro" id="IPR003368">
    <property type="entry name" value="POMP_repeat"/>
</dbReference>
<comment type="subcellular location">
    <subcellularLocation>
        <location evidence="1">Cell envelope</location>
    </subcellularLocation>
    <subcellularLocation>
        <location evidence="2">Cell outer membrane</location>
    </subcellularLocation>
    <subcellularLocation>
        <location evidence="3">Secreted</location>
    </subcellularLocation>
</comment>
<dbReference type="PANTHER" id="PTHR11319">
    <property type="entry name" value="G PROTEIN-COUPLED RECEPTOR-RELATED"/>
    <property type="match status" value="1"/>
</dbReference>
<keyword evidence="7" id="KW-0998">Cell outer membrane</keyword>
<name>A0AAW1PGN3_9CHLO</name>
<evidence type="ECO:0000256" key="4">
    <source>
        <dbReference type="ARBA" id="ARBA00022525"/>
    </source>
</evidence>
<dbReference type="Proteomes" id="UP001465755">
    <property type="component" value="Unassembled WGS sequence"/>
</dbReference>
<keyword evidence="4" id="KW-0964">Secreted</keyword>
<dbReference type="EMBL" id="JALJOQ010000031">
    <property type="protein sequence ID" value="KAK9807308.1"/>
    <property type="molecule type" value="Genomic_DNA"/>
</dbReference>
<comment type="caution">
    <text evidence="9">The sequence shown here is derived from an EMBL/GenBank/DDBJ whole genome shotgun (WGS) entry which is preliminary data.</text>
</comment>
<keyword evidence="10" id="KW-1185">Reference proteome</keyword>
<keyword evidence="6" id="KW-0472">Membrane</keyword>
<dbReference type="SUPFAM" id="SSF51126">
    <property type="entry name" value="Pectin lyase-like"/>
    <property type="match status" value="1"/>
</dbReference>
<protein>
    <recommendedName>
        <fullName evidence="11">Right handed beta helix domain-containing protein</fullName>
    </recommendedName>
</protein>
<evidence type="ECO:0000313" key="9">
    <source>
        <dbReference type="EMBL" id="KAK9807308.1"/>
    </source>
</evidence>
<evidence type="ECO:0000256" key="5">
    <source>
        <dbReference type="ARBA" id="ARBA00022729"/>
    </source>
</evidence>
<evidence type="ECO:0000256" key="7">
    <source>
        <dbReference type="ARBA" id="ARBA00023237"/>
    </source>
</evidence>
<dbReference type="Pfam" id="PF02415">
    <property type="entry name" value="Chlam_PMP"/>
    <property type="match status" value="1"/>
</dbReference>
<evidence type="ECO:0000256" key="8">
    <source>
        <dbReference type="SAM" id="SignalP"/>
    </source>
</evidence>
<feature type="signal peptide" evidence="8">
    <location>
        <begin position="1"/>
        <end position="16"/>
    </location>
</feature>
<dbReference type="GO" id="GO:0005576">
    <property type="term" value="C:extracellular region"/>
    <property type="evidence" value="ECO:0007669"/>
    <property type="project" value="UniProtKB-SubCell"/>
</dbReference>
<evidence type="ECO:0000313" key="10">
    <source>
        <dbReference type="Proteomes" id="UP001465755"/>
    </source>
</evidence>